<organism evidence="7 8">
    <name type="scientific">Armillaria ostoyae</name>
    <name type="common">Armillaria root rot fungus</name>
    <dbReference type="NCBI Taxonomy" id="47428"/>
    <lineage>
        <taxon>Eukaryota</taxon>
        <taxon>Fungi</taxon>
        <taxon>Dikarya</taxon>
        <taxon>Basidiomycota</taxon>
        <taxon>Agaricomycotina</taxon>
        <taxon>Agaricomycetes</taxon>
        <taxon>Agaricomycetidae</taxon>
        <taxon>Agaricales</taxon>
        <taxon>Marasmiineae</taxon>
        <taxon>Physalacriaceae</taxon>
        <taxon>Armillaria</taxon>
    </lineage>
</organism>
<sequence length="608" mass="67622">MTPQLAHRLYTSKRTSQESVAAVVSDETTVFDIITFLHHGGYIPSLSGLTEFALYLPGRFMSLQGYETMQELGISSLAHFQLRLRIPRGVSSSSDQCALNEDGTLKDASEIQFFHDADSAAPLKAGPSNAPAAEALSRCGHRQKRTSKLSASLTVKQQDEDGNIIQNPIQPQKQCSRKAKGKAKAVDDGIGSNDEVNNAYSDSDSGSEDKEEDDEEENDIPNEELANMLPSKTISLGVRPTDHQLRQSLKRRPKKNQRVSVEVEASSSAAIPNPASQLEHHNAARSKKKSAVHYFFEPVQFDTKGDKIPGEPGDKHYWCLHGSHKVITILATSQSNLTTLINHLKVHFPAMHQLYTILHGCAEPPTEEEIEIAAGKWKLDVKTTVEYLKKLEIASENIVQAFQRQAAQAAGEWDQAKFECLLLEWIVACDQPFEEIGEDVMASLMQMFSELEAKVSISLDVWTSPNGYAFMAIIAHYVNNKGKLEETLIDFRELLGKHSGDNMADVVWETLKVFGLIGWVMAFVMDNATNNDTMVDAIEQKCFLEGIDFSARESWLRCMPHTVHLAAIKLLEAIGEISPSERKKAETLTRFESVHTCNFAKCINTYIL</sequence>
<evidence type="ECO:0000256" key="2">
    <source>
        <dbReference type="ARBA" id="ARBA00022723"/>
    </source>
</evidence>
<dbReference type="OrthoDB" id="3259198at2759"/>
<dbReference type="PANTHER" id="PTHR46481">
    <property type="entry name" value="ZINC FINGER BED DOMAIN-CONTAINING PROTEIN 4"/>
    <property type="match status" value="1"/>
</dbReference>
<evidence type="ECO:0000313" key="7">
    <source>
        <dbReference type="EMBL" id="SJL02917.1"/>
    </source>
</evidence>
<keyword evidence="3" id="KW-0863">Zinc-finger</keyword>
<evidence type="ECO:0000256" key="6">
    <source>
        <dbReference type="SAM" id="MobiDB-lite"/>
    </source>
</evidence>
<keyword evidence="2" id="KW-0479">Metal-binding</keyword>
<keyword evidence="5" id="KW-0539">Nucleus</keyword>
<evidence type="ECO:0000256" key="3">
    <source>
        <dbReference type="ARBA" id="ARBA00022771"/>
    </source>
</evidence>
<dbReference type="STRING" id="47428.A0A284R2G7"/>
<dbReference type="AlphaFoldDB" id="A0A284R2G7"/>
<dbReference type="InterPro" id="IPR052035">
    <property type="entry name" value="ZnF_BED_domain_contain"/>
</dbReference>
<protein>
    <submittedName>
        <fullName evidence="7">Uncharacterized protein</fullName>
    </submittedName>
</protein>
<gene>
    <name evidence="7" type="ORF">ARMOST_06258</name>
</gene>
<feature type="region of interest" description="Disordered" evidence="6">
    <location>
        <begin position="159"/>
        <end position="271"/>
    </location>
</feature>
<keyword evidence="4" id="KW-0862">Zinc</keyword>
<name>A0A284R2G7_ARMOS</name>
<dbReference type="Proteomes" id="UP000219338">
    <property type="component" value="Unassembled WGS sequence"/>
</dbReference>
<proteinExistence type="predicted"/>
<comment type="subcellular location">
    <subcellularLocation>
        <location evidence="1">Nucleus</location>
    </subcellularLocation>
</comment>
<dbReference type="InterPro" id="IPR012337">
    <property type="entry name" value="RNaseH-like_sf"/>
</dbReference>
<dbReference type="SUPFAM" id="SSF53098">
    <property type="entry name" value="Ribonuclease H-like"/>
    <property type="match status" value="1"/>
</dbReference>
<accession>A0A284R2G7</accession>
<evidence type="ECO:0000256" key="5">
    <source>
        <dbReference type="ARBA" id="ARBA00023242"/>
    </source>
</evidence>
<evidence type="ECO:0000313" key="8">
    <source>
        <dbReference type="Proteomes" id="UP000219338"/>
    </source>
</evidence>
<keyword evidence="8" id="KW-1185">Reference proteome</keyword>
<dbReference type="GO" id="GO:0008270">
    <property type="term" value="F:zinc ion binding"/>
    <property type="evidence" value="ECO:0007669"/>
    <property type="project" value="UniProtKB-KW"/>
</dbReference>
<dbReference type="PANTHER" id="PTHR46481:SF10">
    <property type="entry name" value="ZINC FINGER BED DOMAIN-CONTAINING PROTEIN 39"/>
    <property type="match status" value="1"/>
</dbReference>
<feature type="compositionally biased region" description="Acidic residues" evidence="6">
    <location>
        <begin position="205"/>
        <end position="222"/>
    </location>
</feature>
<feature type="compositionally biased region" description="Low complexity" evidence="6">
    <location>
        <begin position="259"/>
        <end position="271"/>
    </location>
</feature>
<evidence type="ECO:0000256" key="1">
    <source>
        <dbReference type="ARBA" id="ARBA00004123"/>
    </source>
</evidence>
<evidence type="ECO:0000256" key="4">
    <source>
        <dbReference type="ARBA" id="ARBA00022833"/>
    </source>
</evidence>
<dbReference type="GO" id="GO:0005634">
    <property type="term" value="C:nucleus"/>
    <property type="evidence" value="ECO:0007669"/>
    <property type="project" value="UniProtKB-SubCell"/>
</dbReference>
<feature type="compositionally biased region" description="Basic residues" evidence="6">
    <location>
        <begin position="248"/>
        <end position="257"/>
    </location>
</feature>
<reference evidence="8" key="1">
    <citation type="journal article" date="2017" name="Nat. Ecol. Evol.">
        <title>Genome expansion and lineage-specific genetic innovations in the forest pathogenic fungi Armillaria.</title>
        <authorList>
            <person name="Sipos G."/>
            <person name="Prasanna A.N."/>
            <person name="Walter M.C."/>
            <person name="O'Connor E."/>
            <person name="Balint B."/>
            <person name="Krizsan K."/>
            <person name="Kiss B."/>
            <person name="Hess J."/>
            <person name="Varga T."/>
            <person name="Slot J."/>
            <person name="Riley R."/>
            <person name="Boka B."/>
            <person name="Rigling D."/>
            <person name="Barry K."/>
            <person name="Lee J."/>
            <person name="Mihaltcheva S."/>
            <person name="LaButti K."/>
            <person name="Lipzen A."/>
            <person name="Waldron R."/>
            <person name="Moloney N.M."/>
            <person name="Sperisen C."/>
            <person name="Kredics L."/>
            <person name="Vagvoelgyi C."/>
            <person name="Patrignani A."/>
            <person name="Fitzpatrick D."/>
            <person name="Nagy I."/>
            <person name="Doyle S."/>
            <person name="Anderson J.B."/>
            <person name="Grigoriev I.V."/>
            <person name="Gueldener U."/>
            <person name="Muensterkoetter M."/>
            <person name="Nagy L.G."/>
        </authorList>
    </citation>
    <scope>NUCLEOTIDE SEQUENCE [LARGE SCALE GENOMIC DNA]</scope>
    <source>
        <strain evidence="8">C18/9</strain>
    </source>
</reference>
<feature type="compositionally biased region" description="Low complexity" evidence="6">
    <location>
        <begin position="163"/>
        <end position="172"/>
    </location>
</feature>
<dbReference type="EMBL" id="FUEG01000004">
    <property type="protein sequence ID" value="SJL02917.1"/>
    <property type="molecule type" value="Genomic_DNA"/>
</dbReference>